<keyword evidence="5 7" id="KW-1133">Transmembrane helix</keyword>
<dbReference type="Proteomes" id="UP001556631">
    <property type="component" value="Unassembled WGS sequence"/>
</dbReference>
<dbReference type="RefSeq" id="WP_367995278.1">
    <property type="nucleotide sequence ID" value="NZ_JBFPJR010000039.1"/>
</dbReference>
<evidence type="ECO:0000313" key="9">
    <source>
        <dbReference type="Proteomes" id="UP001556631"/>
    </source>
</evidence>
<gene>
    <name evidence="8" type="ORF">AB3X52_16960</name>
</gene>
<organism evidence="8 9">
    <name type="scientific">Nocardioides eburneus</name>
    <dbReference type="NCBI Taxonomy" id="3231482"/>
    <lineage>
        <taxon>Bacteria</taxon>
        <taxon>Bacillati</taxon>
        <taxon>Actinomycetota</taxon>
        <taxon>Actinomycetes</taxon>
        <taxon>Propionibacteriales</taxon>
        <taxon>Nocardioidaceae</taxon>
        <taxon>Nocardioides</taxon>
    </lineage>
</organism>
<dbReference type="InterPro" id="IPR039428">
    <property type="entry name" value="NUOK/Mnh_C1-like"/>
</dbReference>
<feature type="transmembrane region" description="Helical" evidence="7">
    <location>
        <begin position="31"/>
        <end position="52"/>
    </location>
</feature>
<reference evidence="8 9" key="1">
    <citation type="submission" date="2024-07" db="EMBL/GenBank/DDBJ databases">
        <authorList>
            <person name="Lee S."/>
            <person name="Kang M."/>
        </authorList>
    </citation>
    <scope>NUCLEOTIDE SEQUENCE [LARGE SCALE GENOMIC DNA]</scope>
    <source>
        <strain evidence="8 9">DS6</strain>
    </source>
</reference>
<dbReference type="InterPro" id="IPR050601">
    <property type="entry name" value="CPA3_antiporter_subunitC"/>
</dbReference>
<keyword evidence="6 7" id="KW-0472">Membrane</keyword>
<evidence type="ECO:0000256" key="4">
    <source>
        <dbReference type="ARBA" id="ARBA00022692"/>
    </source>
</evidence>
<comment type="subcellular location">
    <subcellularLocation>
        <location evidence="1">Cell membrane</location>
        <topology evidence="1">Multi-pass membrane protein</topology>
    </subcellularLocation>
</comment>
<dbReference type="EMBL" id="JBFPJR010000039">
    <property type="protein sequence ID" value="MEX0429312.1"/>
    <property type="molecule type" value="Genomic_DNA"/>
</dbReference>
<sequence length="119" mass="12825">MLSWLPYAVAGWIFLVGCYGLVTSRHLVHTVVCLNVVQSSTYLLLLAVGWTRGGTAPIFGDIGRSRAVADPLVQAMTLTDIVVGAAVTALLLALTIQIAKRRGTVDPRALRSFEQESEE</sequence>
<dbReference type="PANTHER" id="PTHR34583:SF2">
    <property type="entry name" value="ANTIPORTER SUBUNIT MNHC2-RELATED"/>
    <property type="match status" value="1"/>
</dbReference>
<evidence type="ECO:0000313" key="8">
    <source>
        <dbReference type="EMBL" id="MEX0429312.1"/>
    </source>
</evidence>
<feature type="transmembrane region" description="Helical" evidence="7">
    <location>
        <begin position="72"/>
        <end position="94"/>
    </location>
</feature>
<dbReference type="Pfam" id="PF00420">
    <property type="entry name" value="Oxidored_q2"/>
    <property type="match status" value="1"/>
</dbReference>
<evidence type="ECO:0000256" key="5">
    <source>
        <dbReference type="ARBA" id="ARBA00022989"/>
    </source>
</evidence>
<protein>
    <submittedName>
        <fullName evidence="8">Sodium:proton antiporter</fullName>
    </submittedName>
</protein>
<dbReference type="PANTHER" id="PTHR34583">
    <property type="entry name" value="ANTIPORTER SUBUNIT MNHC2-RELATED"/>
    <property type="match status" value="1"/>
</dbReference>
<comment type="similarity">
    <text evidence="2">Belongs to the CPA3 antiporters (TC 2.A.63) subunit C family.</text>
</comment>
<evidence type="ECO:0000256" key="3">
    <source>
        <dbReference type="ARBA" id="ARBA00022475"/>
    </source>
</evidence>
<comment type="caution">
    <text evidence="8">The sequence shown here is derived from an EMBL/GenBank/DDBJ whole genome shotgun (WGS) entry which is preliminary data.</text>
</comment>
<keyword evidence="4 7" id="KW-0812">Transmembrane</keyword>
<dbReference type="Gene3D" id="1.10.287.3510">
    <property type="match status" value="1"/>
</dbReference>
<evidence type="ECO:0000256" key="7">
    <source>
        <dbReference type="SAM" id="Phobius"/>
    </source>
</evidence>
<proteinExistence type="inferred from homology"/>
<keyword evidence="9" id="KW-1185">Reference proteome</keyword>
<feature type="transmembrane region" description="Helical" evidence="7">
    <location>
        <begin position="6"/>
        <end position="24"/>
    </location>
</feature>
<name>A0ABV3T273_9ACTN</name>
<evidence type="ECO:0000256" key="6">
    <source>
        <dbReference type="ARBA" id="ARBA00023136"/>
    </source>
</evidence>
<accession>A0ABV3T273</accession>
<keyword evidence="3" id="KW-1003">Cell membrane</keyword>
<evidence type="ECO:0000256" key="2">
    <source>
        <dbReference type="ARBA" id="ARBA00010388"/>
    </source>
</evidence>
<evidence type="ECO:0000256" key="1">
    <source>
        <dbReference type="ARBA" id="ARBA00004651"/>
    </source>
</evidence>